<keyword evidence="7 12" id="KW-0249">Electron transport</keyword>
<dbReference type="PROSITE" id="PS50999">
    <property type="entry name" value="COX2_TM"/>
    <property type="match status" value="1"/>
</dbReference>
<evidence type="ECO:0000256" key="13">
    <source>
        <dbReference type="RuleBase" id="RU004024"/>
    </source>
</evidence>
<keyword evidence="9 13" id="KW-0186">Copper</keyword>
<dbReference type="RefSeq" id="WP_344704053.1">
    <property type="nucleotide sequence ID" value="NZ_BAABCK010000067.1"/>
</dbReference>
<evidence type="ECO:0000256" key="4">
    <source>
        <dbReference type="ARBA" id="ARBA00022660"/>
    </source>
</evidence>
<evidence type="ECO:0000256" key="7">
    <source>
        <dbReference type="ARBA" id="ARBA00022982"/>
    </source>
</evidence>
<evidence type="ECO:0000256" key="9">
    <source>
        <dbReference type="ARBA" id="ARBA00023008"/>
    </source>
</evidence>
<comment type="function">
    <text evidence="11 13">Subunits I and II form the functional core of the enzyme complex. Electrons originating in cytochrome c are transferred via heme a and Cu(A) to the binuclear center formed by heme a3 and Cu(B).</text>
</comment>
<accession>A0ABP7F5F1</accession>
<feature type="transmembrane region" description="Helical" evidence="14">
    <location>
        <begin position="83"/>
        <end position="104"/>
    </location>
</feature>
<dbReference type="InterPro" id="IPR002429">
    <property type="entry name" value="CcO_II-like_C"/>
</dbReference>
<dbReference type="PROSITE" id="PS51257">
    <property type="entry name" value="PROKAR_LIPOPROTEIN"/>
    <property type="match status" value="1"/>
</dbReference>
<evidence type="ECO:0000256" key="3">
    <source>
        <dbReference type="ARBA" id="ARBA00022448"/>
    </source>
</evidence>
<feature type="domain" description="Cytochrome oxidase subunit II transmembrane region profile" evidence="16">
    <location>
        <begin position="16"/>
        <end position="114"/>
    </location>
</feature>
<comment type="cofactor">
    <cofactor evidence="13">
        <name>Cu cation</name>
        <dbReference type="ChEBI" id="CHEBI:23378"/>
    </cofactor>
    <text evidence="13">Binds a copper A center.</text>
</comment>
<dbReference type="InterPro" id="IPR036257">
    <property type="entry name" value="Cyt_c_oxidase_su2_TM_sf"/>
</dbReference>
<protein>
    <recommendedName>
        <fullName evidence="13">Cytochrome c oxidase subunit 2</fullName>
        <ecNumber evidence="13">7.1.1.9</ecNumber>
    </recommendedName>
</protein>
<dbReference type="Gene3D" id="1.10.287.90">
    <property type="match status" value="1"/>
</dbReference>
<dbReference type="PROSITE" id="PS50857">
    <property type="entry name" value="COX2_CUA"/>
    <property type="match status" value="1"/>
</dbReference>
<keyword evidence="8 14" id="KW-1133">Transmembrane helix</keyword>
<feature type="domain" description="Cytochrome oxidase subunit II copper A binding" evidence="15">
    <location>
        <begin position="122"/>
        <end position="233"/>
    </location>
</feature>
<keyword evidence="3 12" id="KW-0813">Transport</keyword>
<evidence type="ECO:0000256" key="12">
    <source>
        <dbReference type="RuleBase" id="RU000456"/>
    </source>
</evidence>
<evidence type="ECO:0000313" key="18">
    <source>
        <dbReference type="Proteomes" id="UP001500920"/>
    </source>
</evidence>
<evidence type="ECO:0000259" key="16">
    <source>
        <dbReference type="PROSITE" id="PS50999"/>
    </source>
</evidence>
<dbReference type="EMBL" id="BAABCK010000067">
    <property type="protein sequence ID" value="GAA3731880.1"/>
    <property type="molecule type" value="Genomic_DNA"/>
</dbReference>
<sequence>MKKLGSLILSGFTLMLSGCSGINVLDPKSSTGKDQAYLIWLSLAIMTLVLVVVFILFTYFVYKYRYSKARKDYKPVDVDGNRKLELTYTIIPVILLIILAVPTVRITMEQSPDTTASQTPEDGTTKIEVTGRQFEWEFKHGNGAEVKDELVLPEDEDIEFNLHSEDLIHSFWIPELAGKVDVFPNKELTYIIRDVERGEYEGKCAEFCGVQHTNMTFSVKVISKEDYSTYINNLK</sequence>
<keyword evidence="6 13" id="KW-0479">Metal-binding</keyword>
<comment type="catalytic activity">
    <reaction evidence="13">
        <text>4 Fe(II)-[cytochrome c] + O2 + 8 H(+)(in) = 4 Fe(III)-[cytochrome c] + 2 H2O + 4 H(+)(out)</text>
        <dbReference type="Rhea" id="RHEA:11436"/>
        <dbReference type="Rhea" id="RHEA-COMP:10350"/>
        <dbReference type="Rhea" id="RHEA-COMP:14399"/>
        <dbReference type="ChEBI" id="CHEBI:15377"/>
        <dbReference type="ChEBI" id="CHEBI:15378"/>
        <dbReference type="ChEBI" id="CHEBI:15379"/>
        <dbReference type="ChEBI" id="CHEBI:29033"/>
        <dbReference type="ChEBI" id="CHEBI:29034"/>
        <dbReference type="EC" id="7.1.1.9"/>
    </reaction>
</comment>
<comment type="subcellular location">
    <subcellularLocation>
        <location evidence="12">Cell membrane</location>
        <topology evidence="12">Multi-pass membrane protein</topology>
    </subcellularLocation>
    <subcellularLocation>
        <location evidence="1">Membrane</location>
        <topology evidence="1">Multi-pass membrane protein</topology>
    </subcellularLocation>
</comment>
<keyword evidence="10 14" id="KW-0472">Membrane</keyword>
<evidence type="ECO:0000259" key="15">
    <source>
        <dbReference type="PROSITE" id="PS50857"/>
    </source>
</evidence>
<reference evidence="18" key="1">
    <citation type="journal article" date="2019" name="Int. J. Syst. Evol. Microbiol.">
        <title>The Global Catalogue of Microorganisms (GCM) 10K type strain sequencing project: providing services to taxonomists for standard genome sequencing and annotation.</title>
        <authorList>
            <consortium name="The Broad Institute Genomics Platform"/>
            <consortium name="The Broad Institute Genome Sequencing Center for Infectious Disease"/>
            <person name="Wu L."/>
            <person name="Ma J."/>
        </authorList>
    </citation>
    <scope>NUCLEOTIDE SEQUENCE [LARGE SCALE GENOMIC DNA]</scope>
    <source>
        <strain evidence="18">JCM 16981</strain>
    </source>
</reference>
<evidence type="ECO:0000256" key="14">
    <source>
        <dbReference type="SAM" id="Phobius"/>
    </source>
</evidence>
<dbReference type="InterPro" id="IPR014222">
    <property type="entry name" value="Cyt_c_oxidase_su2"/>
</dbReference>
<evidence type="ECO:0000256" key="5">
    <source>
        <dbReference type="ARBA" id="ARBA00022692"/>
    </source>
</evidence>
<evidence type="ECO:0000256" key="1">
    <source>
        <dbReference type="ARBA" id="ARBA00004141"/>
    </source>
</evidence>
<keyword evidence="5 12" id="KW-0812">Transmembrane</keyword>
<keyword evidence="4 12" id="KW-0679">Respiratory chain</keyword>
<dbReference type="InterPro" id="IPR011759">
    <property type="entry name" value="Cyt_c_oxidase_su2_TM_dom"/>
</dbReference>
<evidence type="ECO:0000313" key="17">
    <source>
        <dbReference type="EMBL" id="GAA3731880.1"/>
    </source>
</evidence>
<evidence type="ECO:0000256" key="6">
    <source>
        <dbReference type="ARBA" id="ARBA00022723"/>
    </source>
</evidence>
<dbReference type="SUPFAM" id="SSF49503">
    <property type="entry name" value="Cupredoxins"/>
    <property type="match status" value="1"/>
</dbReference>
<comment type="similarity">
    <text evidence="2 12">Belongs to the cytochrome c oxidase subunit 2 family.</text>
</comment>
<dbReference type="PANTHER" id="PTHR22888:SF18">
    <property type="entry name" value="CYTOCHROME BO(3) UBIQUINOL OXIDASE SUBUNIT 2"/>
    <property type="match status" value="1"/>
</dbReference>
<dbReference type="InterPro" id="IPR008972">
    <property type="entry name" value="Cupredoxin"/>
</dbReference>
<dbReference type="Gene3D" id="2.60.40.420">
    <property type="entry name" value="Cupredoxins - blue copper proteins"/>
    <property type="match status" value="1"/>
</dbReference>
<feature type="transmembrane region" description="Helical" evidence="14">
    <location>
        <begin position="37"/>
        <end position="62"/>
    </location>
</feature>
<dbReference type="PANTHER" id="PTHR22888">
    <property type="entry name" value="CYTOCHROME C OXIDASE, SUBUNIT II"/>
    <property type="match status" value="1"/>
</dbReference>
<evidence type="ECO:0000256" key="11">
    <source>
        <dbReference type="ARBA" id="ARBA00024688"/>
    </source>
</evidence>
<keyword evidence="18" id="KW-1185">Reference proteome</keyword>
<dbReference type="EC" id="7.1.1.9" evidence="13"/>
<dbReference type="NCBIfam" id="TIGR02866">
    <property type="entry name" value="CoxB"/>
    <property type="match status" value="1"/>
</dbReference>
<name>A0ABP7F5F1_9STAP</name>
<evidence type="ECO:0000256" key="2">
    <source>
        <dbReference type="ARBA" id="ARBA00007866"/>
    </source>
</evidence>
<organism evidence="17 18">
    <name type="scientific">Salinicoccus jeotgali</name>
    <dbReference type="NCBI Taxonomy" id="381634"/>
    <lineage>
        <taxon>Bacteria</taxon>
        <taxon>Bacillati</taxon>
        <taxon>Bacillota</taxon>
        <taxon>Bacilli</taxon>
        <taxon>Bacillales</taxon>
        <taxon>Staphylococcaceae</taxon>
        <taxon>Salinicoccus</taxon>
    </lineage>
</organism>
<gene>
    <name evidence="17" type="ORF">GCM10022378_20220</name>
</gene>
<evidence type="ECO:0000256" key="10">
    <source>
        <dbReference type="ARBA" id="ARBA00023136"/>
    </source>
</evidence>
<evidence type="ECO:0000256" key="8">
    <source>
        <dbReference type="ARBA" id="ARBA00022989"/>
    </source>
</evidence>
<dbReference type="PRINTS" id="PR01166">
    <property type="entry name" value="CYCOXIDASEII"/>
</dbReference>
<dbReference type="SUPFAM" id="SSF81464">
    <property type="entry name" value="Cytochrome c oxidase subunit II-like, transmembrane region"/>
    <property type="match status" value="1"/>
</dbReference>
<dbReference type="Pfam" id="PF00116">
    <property type="entry name" value="COX2"/>
    <property type="match status" value="1"/>
</dbReference>
<dbReference type="Pfam" id="PF02790">
    <property type="entry name" value="COX2_TM"/>
    <property type="match status" value="1"/>
</dbReference>
<dbReference type="Proteomes" id="UP001500920">
    <property type="component" value="Unassembled WGS sequence"/>
</dbReference>
<comment type="caution">
    <text evidence="17">The sequence shown here is derived from an EMBL/GenBank/DDBJ whole genome shotgun (WGS) entry which is preliminary data.</text>
</comment>
<proteinExistence type="inferred from homology"/>
<dbReference type="InterPro" id="IPR045187">
    <property type="entry name" value="CcO_II"/>
</dbReference>